<evidence type="ECO:0000313" key="3">
    <source>
        <dbReference type="EMBL" id="SMH64510.1"/>
    </source>
</evidence>
<evidence type="ECO:0000259" key="1">
    <source>
        <dbReference type="PROSITE" id="PS51832"/>
    </source>
</evidence>
<dbReference type="Pfam" id="PF13487">
    <property type="entry name" value="HD_5"/>
    <property type="match status" value="1"/>
</dbReference>
<name>A0A060UQ09_9PROT</name>
<dbReference type="PANTHER" id="PTHR45228">
    <property type="entry name" value="CYCLIC DI-GMP PHOSPHODIESTERASE TM_0186-RELATED"/>
    <property type="match status" value="1"/>
</dbReference>
<gene>
    <name evidence="3" type="ORF">AFERRI_10543</name>
    <name evidence="2" type="ORF">AFERRI_400261</name>
</gene>
<organism evidence="2">
    <name type="scientific">Acidithiobacillus ferrivorans</name>
    <dbReference type="NCBI Taxonomy" id="160808"/>
    <lineage>
        <taxon>Bacteria</taxon>
        <taxon>Pseudomonadati</taxon>
        <taxon>Pseudomonadota</taxon>
        <taxon>Acidithiobacillia</taxon>
        <taxon>Acidithiobacillales</taxon>
        <taxon>Acidithiobacillaceae</taxon>
        <taxon>Acidithiobacillus</taxon>
    </lineage>
</organism>
<proteinExistence type="predicted"/>
<protein>
    <submittedName>
        <fullName evidence="2">Metal dependent phosphohydrolase</fullName>
    </submittedName>
</protein>
<dbReference type="AlphaFoldDB" id="A0A060UQ09"/>
<dbReference type="NCBIfam" id="TIGR00277">
    <property type="entry name" value="HDIG"/>
    <property type="match status" value="1"/>
</dbReference>
<reference evidence="2" key="1">
    <citation type="submission" date="2014-03" db="EMBL/GenBank/DDBJ databases">
        <authorList>
            <person name="Genoscope - CEA"/>
        </authorList>
    </citation>
    <scope>NUCLEOTIDE SEQUENCE [LARGE SCALE GENOMIC DNA]</scope>
    <source>
        <strain evidence="2">CF27</strain>
    </source>
</reference>
<dbReference type="RefSeq" id="WP_051984805.1">
    <property type="nucleotide sequence ID" value="NZ_CCCS020000035.1"/>
</dbReference>
<dbReference type="GO" id="GO:0008081">
    <property type="term" value="F:phosphoric diester hydrolase activity"/>
    <property type="evidence" value="ECO:0007669"/>
    <property type="project" value="UniProtKB-ARBA"/>
</dbReference>
<evidence type="ECO:0000313" key="4">
    <source>
        <dbReference type="Proteomes" id="UP000193925"/>
    </source>
</evidence>
<reference evidence="3 4" key="3">
    <citation type="submission" date="2017-03" db="EMBL/GenBank/DDBJ databases">
        <authorList>
            <person name="Regsiter A."/>
            <person name="William W."/>
        </authorList>
    </citation>
    <scope>NUCLEOTIDE SEQUENCE [LARGE SCALE GENOMIC DNA]</scope>
    <source>
        <strain evidence="3">PRJEB5721</strain>
    </source>
</reference>
<dbReference type="SUPFAM" id="SSF109604">
    <property type="entry name" value="HD-domain/PDEase-like"/>
    <property type="match status" value="1"/>
</dbReference>
<dbReference type="EMBL" id="LT841305">
    <property type="protein sequence ID" value="SMH64510.1"/>
    <property type="molecule type" value="Genomic_DNA"/>
</dbReference>
<accession>A0A060UQ09</accession>
<evidence type="ECO:0000313" key="2">
    <source>
        <dbReference type="EMBL" id="CDQ10480.1"/>
    </source>
</evidence>
<keyword evidence="4" id="KW-1185">Reference proteome</keyword>
<dbReference type="InterPro" id="IPR052020">
    <property type="entry name" value="Cyclic_di-GMP/3'3'-cGAMP_PDE"/>
</dbReference>
<feature type="domain" description="HD-GYP" evidence="1">
    <location>
        <begin position="6"/>
        <end position="202"/>
    </location>
</feature>
<dbReference type="EMBL" id="CCCS020000035">
    <property type="protein sequence ID" value="CDQ10480.1"/>
    <property type="molecule type" value="Genomic_DNA"/>
</dbReference>
<dbReference type="Proteomes" id="UP000193925">
    <property type="component" value="Chromosome AFERRI"/>
</dbReference>
<dbReference type="Gene3D" id="1.10.3210.10">
    <property type="entry name" value="Hypothetical protein af1432"/>
    <property type="match status" value="1"/>
</dbReference>
<dbReference type="SMART" id="SM00471">
    <property type="entry name" value="HDc"/>
    <property type="match status" value="1"/>
</dbReference>
<reference evidence="2" key="2">
    <citation type="submission" date="2014-07" db="EMBL/GenBank/DDBJ databases">
        <title>Initial genome analysis of the psychrotolerant acidophile Acidithiobacillus ferrivorans CF27: insights into iron and sulfur oxidation pathways and into biofilm formation.</title>
        <authorList>
            <person name="Talla E."/>
            <person name="Hedrich S."/>
            <person name="Mangenot S."/>
            <person name="Ji B."/>
            <person name="Johnson D.B."/>
            <person name="Barbe V."/>
            <person name="Bonnefoy V."/>
        </authorList>
    </citation>
    <scope>NUCLEOTIDE SEQUENCE [LARGE SCALE GENOMIC DNA]</scope>
    <source>
        <strain evidence="2">CF27</strain>
    </source>
</reference>
<dbReference type="CDD" id="cd00077">
    <property type="entry name" value="HDc"/>
    <property type="match status" value="1"/>
</dbReference>
<dbReference type="PROSITE" id="PS51832">
    <property type="entry name" value="HD_GYP"/>
    <property type="match status" value="1"/>
</dbReference>
<dbReference type="InterPro" id="IPR037522">
    <property type="entry name" value="HD_GYP_dom"/>
</dbReference>
<sequence length="202" mass="22449">MRKEKQKPMAGVVETALMLAIEKRDRNTKVHCERVKRLSTIIGISMNLENSDVYVLQTAAALHDLGKINIPDSILFKPSQLDQSEWTTMRTHAASGAEMVATSKIEQAEMIAKIIRHHHEHLDGSGYPDGLKGNNIPLLSRIISVADSYDAISMHRHYSGATPHARALEIMRSERGTKLDPEVLDVFEDIVSSGFNVHSLSV</sequence>
<keyword evidence="2" id="KW-0378">Hydrolase</keyword>
<dbReference type="InterPro" id="IPR003607">
    <property type="entry name" value="HD/PDEase_dom"/>
</dbReference>
<dbReference type="InterPro" id="IPR006675">
    <property type="entry name" value="HDIG_dom"/>
</dbReference>
<dbReference type="PANTHER" id="PTHR45228:SF4">
    <property type="entry name" value="LIPOPROTEIN"/>
    <property type="match status" value="1"/>
</dbReference>